<dbReference type="RefSeq" id="XP_012897179.1">
    <property type="nucleotide sequence ID" value="XM_013041725.1"/>
</dbReference>
<keyword evidence="2" id="KW-1185">Reference proteome</keyword>
<evidence type="ECO:0000313" key="2">
    <source>
        <dbReference type="Proteomes" id="UP000008312"/>
    </source>
</evidence>
<protein>
    <submittedName>
        <fullName evidence="1">Uncharacterized protein</fullName>
    </submittedName>
</protein>
<accession>D8M4Z2</accession>
<dbReference type="AlphaFoldDB" id="D8M4Z2"/>
<dbReference type="Proteomes" id="UP000008312">
    <property type="component" value="Unassembled WGS sequence"/>
</dbReference>
<dbReference type="GeneID" id="24920179"/>
<dbReference type="EMBL" id="FN668655">
    <property type="protein sequence ID" value="CBK23131.2"/>
    <property type="molecule type" value="Genomic_DNA"/>
</dbReference>
<dbReference type="InParanoid" id="D8M4Z2"/>
<name>D8M4Z2_BLAHO</name>
<gene>
    <name evidence="1" type="ORF">GSBLH_T00003056001</name>
</gene>
<sequence length="210" mass="23381">MQVNEAGEDAVDVTGDASLRELIRACIDRYSIVSVANLRDADSLADVRERILASCTLKDSMRLAKFVVNDAIVFQQQEHNFPARLCCGDRNNFIIYVPPTLHILEQVGVEISNPEAKQREALDMLVYSFSHLSLKGDKQQQQQQQGYRGSFSMMSQGEAGKSPEPLGSSARMMSVAGESKNQIYKPISVGGNETEKRKMVENNMKECTIM</sequence>
<evidence type="ECO:0000313" key="1">
    <source>
        <dbReference type="EMBL" id="CBK23131.2"/>
    </source>
</evidence>
<organism evidence="1">
    <name type="scientific">Blastocystis hominis</name>
    <dbReference type="NCBI Taxonomy" id="12968"/>
    <lineage>
        <taxon>Eukaryota</taxon>
        <taxon>Sar</taxon>
        <taxon>Stramenopiles</taxon>
        <taxon>Bigyra</taxon>
        <taxon>Opalozoa</taxon>
        <taxon>Opalinata</taxon>
        <taxon>Blastocystidae</taxon>
        <taxon>Blastocystis</taxon>
    </lineage>
</organism>
<dbReference type="OrthoDB" id="198554at2759"/>
<proteinExistence type="predicted"/>
<reference evidence="1" key="1">
    <citation type="submission" date="2010-02" db="EMBL/GenBank/DDBJ databases">
        <title>Sequencing and annotation of the Blastocystis hominis genome.</title>
        <authorList>
            <person name="Wincker P."/>
        </authorList>
    </citation>
    <scope>NUCLEOTIDE SEQUENCE</scope>
    <source>
        <strain evidence="1">Singapore isolate B</strain>
    </source>
</reference>